<dbReference type="CDD" id="cd09917">
    <property type="entry name" value="F-box_SF"/>
    <property type="match status" value="1"/>
</dbReference>
<comment type="caution">
    <text evidence="2">The sequence shown here is derived from an EMBL/GenBank/DDBJ whole genome shotgun (WGS) entry which is preliminary data.</text>
</comment>
<proteinExistence type="predicted"/>
<sequence>MSSTSPRAPPELIPDAVTEVLLCVPPDDPARLVRAAAVCRLWHRILAGPAFRSRYCELHGGRRHVLGFLHNPAERRLPRFVPTGSFRPAAADQRNWYAL</sequence>
<evidence type="ECO:0000259" key="1">
    <source>
        <dbReference type="Pfam" id="PF00646"/>
    </source>
</evidence>
<reference evidence="2" key="2">
    <citation type="submission" date="2021-12" db="EMBL/GenBank/DDBJ databases">
        <title>Resequencing data analysis of finger millet.</title>
        <authorList>
            <person name="Hatakeyama M."/>
            <person name="Aluri S."/>
            <person name="Balachadran M.T."/>
            <person name="Sivarajan S.R."/>
            <person name="Poveda L."/>
            <person name="Shimizu-Inatsugi R."/>
            <person name="Schlapbach R."/>
            <person name="Sreeman S.M."/>
            <person name="Shimizu K.K."/>
        </authorList>
    </citation>
    <scope>NUCLEOTIDE SEQUENCE</scope>
</reference>
<dbReference type="Pfam" id="PF00646">
    <property type="entry name" value="F-box"/>
    <property type="match status" value="1"/>
</dbReference>
<keyword evidence="3" id="KW-1185">Reference proteome</keyword>
<dbReference type="InterPro" id="IPR001810">
    <property type="entry name" value="F-box_dom"/>
</dbReference>
<feature type="domain" description="F-box" evidence="1">
    <location>
        <begin position="14"/>
        <end position="51"/>
    </location>
</feature>
<dbReference type="EMBL" id="BQKI01000009">
    <property type="protein sequence ID" value="GJN02941.1"/>
    <property type="molecule type" value="Genomic_DNA"/>
</dbReference>
<organism evidence="2 3">
    <name type="scientific">Eleusine coracana subsp. coracana</name>
    <dbReference type="NCBI Taxonomy" id="191504"/>
    <lineage>
        <taxon>Eukaryota</taxon>
        <taxon>Viridiplantae</taxon>
        <taxon>Streptophyta</taxon>
        <taxon>Embryophyta</taxon>
        <taxon>Tracheophyta</taxon>
        <taxon>Spermatophyta</taxon>
        <taxon>Magnoliopsida</taxon>
        <taxon>Liliopsida</taxon>
        <taxon>Poales</taxon>
        <taxon>Poaceae</taxon>
        <taxon>PACMAD clade</taxon>
        <taxon>Chloridoideae</taxon>
        <taxon>Cynodonteae</taxon>
        <taxon>Eleusininae</taxon>
        <taxon>Eleusine</taxon>
    </lineage>
</organism>
<reference evidence="2" key="1">
    <citation type="journal article" date="2018" name="DNA Res.">
        <title>Multiple hybrid de novo genome assembly of finger millet, an orphan allotetraploid crop.</title>
        <authorList>
            <person name="Hatakeyama M."/>
            <person name="Aluri S."/>
            <person name="Balachadran M.T."/>
            <person name="Sivarajan S.R."/>
            <person name="Patrignani A."/>
            <person name="Gruter S."/>
            <person name="Poveda L."/>
            <person name="Shimizu-Inatsugi R."/>
            <person name="Baeten J."/>
            <person name="Francoijs K.J."/>
            <person name="Nataraja K.N."/>
            <person name="Reddy Y.A.N."/>
            <person name="Phadnis S."/>
            <person name="Ravikumar R.L."/>
            <person name="Schlapbach R."/>
            <person name="Sreeman S.M."/>
            <person name="Shimizu K.K."/>
        </authorList>
    </citation>
    <scope>NUCLEOTIDE SEQUENCE</scope>
</reference>
<dbReference type="InterPro" id="IPR036047">
    <property type="entry name" value="F-box-like_dom_sf"/>
</dbReference>
<dbReference type="Proteomes" id="UP001054889">
    <property type="component" value="Unassembled WGS sequence"/>
</dbReference>
<evidence type="ECO:0000313" key="3">
    <source>
        <dbReference type="Proteomes" id="UP001054889"/>
    </source>
</evidence>
<dbReference type="SUPFAM" id="SSF81383">
    <property type="entry name" value="F-box domain"/>
    <property type="match status" value="1"/>
</dbReference>
<dbReference type="PANTHER" id="PTHR32133">
    <property type="entry name" value="OS07G0120400 PROTEIN"/>
    <property type="match status" value="1"/>
</dbReference>
<gene>
    <name evidence="2" type="primary">ga20336</name>
    <name evidence="2" type="ORF">PR202_ga20336</name>
</gene>
<name>A0AAV5CXT6_ELECO</name>
<dbReference type="PANTHER" id="PTHR32133:SF408">
    <property type="entry name" value="OS07G0120400 PROTEIN"/>
    <property type="match status" value="1"/>
</dbReference>
<dbReference type="AlphaFoldDB" id="A0AAV5CXT6"/>
<accession>A0AAV5CXT6</accession>
<evidence type="ECO:0000313" key="2">
    <source>
        <dbReference type="EMBL" id="GJN02941.1"/>
    </source>
</evidence>
<protein>
    <recommendedName>
        <fullName evidence="1">F-box domain-containing protein</fullName>
    </recommendedName>
</protein>